<keyword evidence="1" id="KW-0479">Metal-binding</keyword>
<dbReference type="InterPro" id="IPR036875">
    <property type="entry name" value="Znf_CCHC_sf"/>
</dbReference>
<evidence type="ECO:0000313" key="3">
    <source>
        <dbReference type="EMBL" id="VFQ71528.1"/>
    </source>
</evidence>
<dbReference type="InterPro" id="IPR040256">
    <property type="entry name" value="At4g02000-like"/>
</dbReference>
<feature type="domain" description="CCHC-type" evidence="2">
    <location>
        <begin position="213"/>
        <end position="228"/>
    </location>
</feature>
<dbReference type="Pfam" id="PF14111">
    <property type="entry name" value="DUF4283"/>
    <property type="match status" value="1"/>
</dbReference>
<name>A0A484L5G2_9ASTE</name>
<dbReference type="OrthoDB" id="990360at2759"/>
<evidence type="ECO:0000256" key="1">
    <source>
        <dbReference type="PROSITE-ProRule" id="PRU00047"/>
    </source>
</evidence>
<protein>
    <recommendedName>
        <fullName evidence="2">CCHC-type domain-containing protein</fullName>
    </recommendedName>
</protein>
<dbReference type="GO" id="GO:0008270">
    <property type="term" value="F:zinc ion binding"/>
    <property type="evidence" value="ECO:0007669"/>
    <property type="project" value="UniProtKB-KW"/>
</dbReference>
<dbReference type="InterPro" id="IPR025558">
    <property type="entry name" value="DUF4283"/>
</dbReference>
<organism evidence="3 4">
    <name type="scientific">Cuscuta campestris</name>
    <dbReference type="NCBI Taxonomy" id="132261"/>
    <lineage>
        <taxon>Eukaryota</taxon>
        <taxon>Viridiplantae</taxon>
        <taxon>Streptophyta</taxon>
        <taxon>Embryophyta</taxon>
        <taxon>Tracheophyta</taxon>
        <taxon>Spermatophyta</taxon>
        <taxon>Magnoliopsida</taxon>
        <taxon>eudicotyledons</taxon>
        <taxon>Gunneridae</taxon>
        <taxon>Pentapetalae</taxon>
        <taxon>asterids</taxon>
        <taxon>lamiids</taxon>
        <taxon>Solanales</taxon>
        <taxon>Convolvulaceae</taxon>
        <taxon>Cuscuteae</taxon>
        <taxon>Cuscuta</taxon>
        <taxon>Cuscuta subgen. Grammica</taxon>
        <taxon>Cuscuta sect. Cleistogrammica</taxon>
    </lineage>
</organism>
<gene>
    <name evidence="3" type="ORF">CCAM_LOCUS13304</name>
</gene>
<dbReference type="PROSITE" id="PS50158">
    <property type="entry name" value="ZF_CCHC"/>
    <property type="match status" value="1"/>
</dbReference>
<dbReference type="PANTHER" id="PTHR31286">
    <property type="entry name" value="GLYCINE-RICH CELL WALL STRUCTURAL PROTEIN 1.8-LIKE"/>
    <property type="match status" value="1"/>
</dbReference>
<dbReference type="EMBL" id="OOIL02001024">
    <property type="protein sequence ID" value="VFQ71528.1"/>
    <property type="molecule type" value="Genomic_DNA"/>
</dbReference>
<dbReference type="InterPro" id="IPR001878">
    <property type="entry name" value="Znf_CCHC"/>
</dbReference>
<keyword evidence="1" id="KW-0862">Zinc</keyword>
<dbReference type="PANTHER" id="PTHR31286:SF153">
    <property type="entry name" value="DUF4283 DOMAIN PROTEIN"/>
    <property type="match status" value="1"/>
</dbReference>
<dbReference type="SUPFAM" id="SSF57756">
    <property type="entry name" value="Retrovirus zinc finger-like domains"/>
    <property type="match status" value="1"/>
</dbReference>
<sequence>MEAREVDNLNRSVSQLGLEEEDDGLSFLPGGGAPPLTEEFRTWTIAGRFLTSKLIKFDIMQRVMAAAWKPALGVRIVQEGEGLFFFHFYHVKDASRIIEEGPWSFDNATLVCKLLEPGEIVLAHDLNFVDMWVQVHDLPHGYTSPAILEAVGIFVGLFLKHDRSPVSGVQRVFYRIRVSLDVRRPLRRKMKLTKKDGVVVWVHFKYERLNDFCFFCGIMGHISKHCREAVLSSLDPAEYPEYPFDASLRAGGGKRNLGLGYHGYGSKTHGLRRETNQRIHWEQWVWSPKEIWGWKLLLKGKGVRKKGR</sequence>
<evidence type="ECO:0000313" key="4">
    <source>
        <dbReference type="Proteomes" id="UP000595140"/>
    </source>
</evidence>
<evidence type="ECO:0000259" key="2">
    <source>
        <dbReference type="PROSITE" id="PS50158"/>
    </source>
</evidence>
<dbReference type="Proteomes" id="UP000595140">
    <property type="component" value="Unassembled WGS sequence"/>
</dbReference>
<dbReference type="AlphaFoldDB" id="A0A484L5G2"/>
<reference evidence="3 4" key="1">
    <citation type="submission" date="2018-04" db="EMBL/GenBank/DDBJ databases">
        <authorList>
            <person name="Vogel A."/>
        </authorList>
    </citation>
    <scope>NUCLEOTIDE SEQUENCE [LARGE SCALE GENOMIC DNA]</scope>
</reference>
<dbReference type="InterPro" id="IPR025836">
    <property type="entry name" value="Zn_knuckle_CX2CX4HX4C"/>
</dbReference>
<dbReference type="GO" id="GO:0003676">
    <property type="term" value="F:nucleic acid binding"/>
    <property type="evidence" value="ECO:0007669"/>
    <property type="project" value="InterPro"/>
</dbReference>
<keyword evidence="4" id="KW-1185">Reference proteome</keyword>
<keyword evidence="1" id="KW-0863">Zinc-finger</keyword>
<proteinExistence type="predicted"/>
<accession>A0A484L5G2</accession>
<dbReference type="Pfam" id="PF14392">
    <property type="entry name" value="zf-CCHC_4"/>
    <property type="match status" value="1"/>
</dbReference>